<dbReference type="STRING" id="231916.A0A409W4T5"/>
<proteinExistence type="inferred from homology"/>
<accession>A0A409W4T5</accession>
<dbReference type="PANTHER" id="PTHR43201:SF5">
    <property type="entry name" value="MEDIUM-CHAIN ACYL-COA LIGASE ACSF2, MITOCHONDRIAL"/>
    <property type="match status" value="1"/>
</dbReference>
<dbReference type="InterPro" id="IPR000873">
    <property type="entry name" value="AMP-dep_synth/lig_dom"/>
</dbReference>
<dbReference type="Gene3D" id="3.30.300.30">
    <property type="match status" value="1"/>
</dbReference>
<evidence type="ECO:0000259" key="4">
    <source>
        <dbReference type="Pfam" id="PF13193"/>
    </source>
</evidence>
<dbReference type="InterPro" id="IPR045851">
    <property type="entry name" value="AMP-bd_C_sf"/>
</dbReference>
<evidence type="ECO:0000313" key="6">
    <source>
        <dbReference type="Proteomes" id="UP000284706"/>
    </source>
</evidence>
<gene>
    <name evidence="5" type="ORF">CVT26_010359</name>
</gene>
<name>A0A409W4T5_9AGAR</name>
<evidence type="ECO:0000256" key="1">
    <source>
        <dbReference type="ARBA" id="ARBA00006432"/>
    </source>
</evidence>
<dbReference type="InterPro" id="IPR042099">
    <property type="entry name" value="ANL_N_sf"/>
</dbReference>
<evidence type="ECO:0000313" key="5">
    <source>
        <dbReference type="EMBL" id="PPQ73549.1"/>
    </source>
</evidence>
<sequence>MASSWSPQRSLAEVNRILTAPGQMHELETRLVDGQLQRVYKHLWPNLRVFWLSSSRQHKDADYVVFENKRYTFAQVLERSLKAAAIYHDVYNVRKGDRVVICSRNYPEVLVAFWACHLLGAVSVLPNAWSPRDTLAYCIARTECKLIILDPERADVLEPLAEKLIKDSRSNGILVFETVDLKRSWRGMEDWDATLAGYKGDVGKVLNMDLQVSPEDNATILFTSGSSSLTYMCFILLTPVTVGGRRAALRRGEDIPPPPTGPQKGILLSVPLFHVTGLTSLAMLATMAGLKVVMMRKWDPEEGASLRLIKRENIAIAGGVPSMVSDLADNPGAGQQLEGLMFGGAPAPISLTTRAKEAFPKASMSQGYGLTETSSVAVGFAGEDYSARPTSCGLATPINDLSIMKNDVSVPPGVAGEVWIRGPNVMKGYWRDPEATEKVLTRDGWFKTGDIGVLDEEGFLYIRDRSKGLSLLVIGMVDQILAQSRTLLSEEGKTLQDSVSVENALYSDERVLEVAAVGVPDKRLGELVAAIVSVKPAFRGKVTEASLIAVARKRLPKFAVPVMILVQNEPFVRTPSGKIIKTDLRKQAAAAWQSRLACSSTGAAKL</sequence>
<dbReference type="Pfam" id="PF13193">
    <property type="entry name" value="AMP-binding_C"/>
    <property type="match status" value="1"/>
</dbReference>
<feature type="domain" description="AMP-binding enzyme C-terminal" evidence="4">
    <location>
        <begin position="501"/>
        <end position="578"/>
    </location>
</feature>
<dbReference type="PANTHER" id="PTHR43201">
    <property type="entry name" value="ACYL-COA SYNTHETASE"/>
    <property type="match status" value="1"/>
</dbReference>
<protein>
    <recommendedName>
        <fullName evidence="7">AMP-dependent synthetase/ligase domain-containing protein</fullName>
    </recommendedName>
</protein>
<comment type="similarity">
    <text evidence="1">Belongs to the ATP-dependent AMP-binding enzyme family.</text>
</comment>
<dbReference type="EMBL" id="NHYE01005398">
    <property type="protein sequence ID" value="PPQ73549.1"/>
    <property type="molecule type" value="Genomic_DNA"/>
</dbReference>
<organism evidence="5 6">
    <name type="scientific">Gymnopilus dilepis</name>
    <dbReference type="NCBI Taxonomy" id="231916"/>
    <lineage>
        <taxon>Eukaryota</taxon>
        <taxon>Fungi</taxon>
        <taxon>Dikarya</taxon>
        <taxon>Basidiomycota</taxon>
        <taxon>Agaricomycotina</taxon>
        <taxon>Agaricomycetes</taxon>
        <taxon>Agaricomycetidae</taxon>
        <taxon>Agaricales</taxon>
        <taxon>Agaricineae</taxon>
        <taxon>Hymenogastraceae</taxon>
        <taxon>Gymnopilus</taxon>
    </lineage>
</organism>
<keyword evidence="6" id="KW-1185">Reference proteome</keyword>
<reference evidence="5 6" key="1">
    <citation type="journal article" date="2018" name="Evol. Lett.">
        <title>Horizontal gene cluster transfer increased hallucinogenic mushroom diversity.</title>
        <authorList>
            <person name="Reynolds H.T."/>
            <person name="Vijayakumar V."/>
            <person name="Gluck-Thaler E."/>
            <person name="Korotkin H.B."/>
            <person name="Matheny P.B."/>
            <person name="Slot J.C."/>
        </authorList>
    </citation>
    <scope>NUCLEOTIDE SEQUENCE [LARGE SCALE GENOMIC DNA]</scope>
    <source>
        <strain evidence="5 6">SRW20</strain>
    </source>
</reference>
<comment type="caution">
    <text evidence="5">The sequence shown here is derived from an EMBL/GenBank/DDBJ whole genome shotgun (WGS) entry which is preliminary data.</text>
</comment>
<dbReference type="Proteomes" id="UP000284706">
    <property type="component" value="Unassembled WGS sequence"/>
</dbReference>
<dbReference type="OrthoDB" id="10253115at2759"/>
<dbReference type="InterPro" id="IPR025110">
    <property type="entry name" value="AMP-bd_C"/>
</dbReference>
<dbReference type="GO" id="GO:0006631">
    <property type="term" value="P:fatty acid metabolic process"/>
    <property type="evidence" value="ECO:0007669"/>
    <property type="project" value="TreeGrafter"/>
</dbReference>
<evidence type="ECO:0008006" key="7">
    <source>
        <dbReference type="Google" id="ProtNLM"/>
    </source>
</evidence>
<dbReference type="Pfam" id="PF00501">
    <property type="entry name" value="AMP-binding"/>
    <property type="match status" value="1"/>
</dbReference>
<dbReference type="GO" id="GO:0031956">
    <property type="term" value="F:medium-chain fatty acid-CoA ligase activity"/>
    <property type="evidence" value="ECO:0007669"/>
    <property type="project" value="TreeGrafter"/>
</dbReference>
<feature type="domain" description="AMP-dependent synthetase/ligase" evidence="3">
    <location>
        <begin position="55"/>
        <end position="430"/>
    </location>
</feature>
<dbReference type="SUPFAM" id="SSF56801">
    <property type="entry name" value="Acetyl-CoA synthetase-like"/>
    <property type="match status" value="1"/>
</dbReference>
<evidence type="ECO:0000259" key="3">
    <source>
        <dbReference type="Pfam" id="PF00501"/>
    </source>
</evidence>
<dbReference type="AlphaFoldDB" id="A0A409W4T5"/>
<keyword evidence="2" id="KW-0436">Ligase</keyword>
<dbReference type="Gene3D" id="3.40.50.12780">
    <property type="entry name" value="N-terminal domain of ligase-like"/>
    <property type="match status" value="1"/>
</dbReference>
<dbReference type="InParanoid" id="A0A409W4T5"/>
<evidence type="ECO:0000256" key="2">
    <source>
        <dbReference type="ARBA" id="ARBA00022598"/>
    </source>
</evidence>